<dbReference type="OrthoDB" id="5816932at2"/>
<dbReference type="InterPro" id="IPR001647">
    <property type="entry name" value="HTH_TetR"/>
</dbReference>
<dbReference type="STRING" id="420953.SAMN05192543_106452"/>
<dbReference type="InterPro" id="IPR013572">
    <property type="entry name" value="Tscrpt_reg_MAATS_C"/>
</dbReference>
<dbReference type="GO" id="GO:0000976">
    <property type="term" value="F:transcription cis-regulatory region binding"/>
    <property type="evidence" value="ECO:0007669"/>
    <property type="project" value="TreeGrafter"/>
</dbReference>
<dbReference type="PANTHER" id="PTHR30055">
    <property type="entry name" value="HTH-TYPE TRANSCRIPTIONAL REGULATOR RUTR"/>
    <property type="match status" value="1"/>
</dbReference>
<feature type="domain" description="HTH tetR-type" evidence="6">
    <location>
        <begin position="9"/>
        <end position="69"/>
    </location>
</feature>
<evidence type="ECO:0000259" key="6">
    <source>
        <dbReference type="PROSITE" id="PS50977"/>
    </source>
</evidence>
<reference evidence="7 8" key="1">
    <citation type="submission" date="2016-10" db="EMBL/GenBank/DDBJ databases">
        <authorList>
            <person name="de Groot N.N."/>
        </authorList>
    </citation>
    <scope>NUCLEOTIDE SEQUENCE [LARGE SCALE GENOMIC DNA]</scope>
    <source>
        <strain evidence="7 8">LMG 23650</strain>
    </source>
</reference>
<dbReference type="Gene3D" id="1.10.357.10">
    <property type="entry name" value="Tetracycline Repressor, domain 2"/>
    <property type="match status" value="1"/>
</dbReference>
<keyword evidence="8" id="KW-1185">Reference proteome</keyword>
<dbReference type="PANTHER" id="PTHR30055:SF240">
    <property type="entry name" value="HTH-TYPE TRANSCRIPTIONAL REGULATOR ACRR"/>
    <property type="match status" value="1"/>
</dbReference>
<keyword evidence="2" id="KW-0805">Transcription regulation</keyword>
<dbReference type="AlphaFoldDB" id="A0A1I3QP51"/>
<evidence type="ECO:0000256" key="5">
    <source>
        <dbReference type="PROSITE-ProRule" id="PRU00335"/>
    </source>
</evidence>
<dbReference type="InterPro" id="IPR009057">
    <property type="entry name" value="Homeodomain-like_sf"/>
</dbReference>
<dbReference type="PROSITE" id="PS01081">
    <property type="entry name" value="HTH_TETR_1"/>
    <property type="match status" value="1"/>
</dbReference>
<dbReference type="InterPro" id="IPR023772">
    <property type="entry name" value="DNA-bd_HTH_TetR-type_CS"/>
</dbReference>
<evidence type="ECO:0000256" key="3">
    <source>
        <dbReference type="ARBA" id="ARBA00023125"/>
    </source>
</evidence>
<gene>
    <name evidence="7" type="ORF">SAMN05192543_106452</name>
</gene>
<accession>A0A1I3QP51</accession>
<evidence type="ECO:0000256" key="4">
    <source>
        <dbReference type="ARBA" id="ARBA00023163"/>
    </source>
</evidence>
<dbReference type="EMBL" id="FOQU01000006">
    <property type="protein sequence ID" value="SFJ35021.1"/>
    <property type="molecule type" value="Genomic_DNA"/>
</dbReference>
<dbReference type="SUPFAM" id="SSF48498">
    <property type="entry name" value="Tetracyclin repressor-like, C-terminal domain"/>
    <property type="match status" value="1"/>
</dbReference>
<evidence type="ECO:0000256" key="1">
    <source>
        <dbReference type="ARBA" id="ARBA00022491"/>
    </source>
</evidence>
<dbReference type="GO" id="GO:0003700">
    <property type="term" value="F:DNA-binding transcription factor activity"/>
    <property type="evidence" value="ECO:0007669"/>
    <property type="project" value="TreeGrafter"/>
</dbReference>
<evidence type="ECO:0000256" key="2">
    <source>
        <dbReference type="ARBA" id="ARBA00023015"/>
    </source>
</evidence>
<keyword evidence="3 5" id="KW-0238">DNA-binding</keyword>
<dbReference type="PROSITE" id="PS50977">
    <property type="entry name" value="HTH_TETR_2"/>
    <property type="match status" value="1"/>
</dbReference>
<dbReference type="InterPro" id="IPR050109">
    <property type="entry name" value="HTH-type_TetR-like_transc_reg"/>
</dbReference>
<dbReference type="Pfam" id="PF08361">
    <property type="entry name" value="TetR_C_2"/>
    <property type="match status" value="1"/>
</dbReference>
<protein>
    <submittedName>
        <fullName evidence="7">Transcriptional regulator, TetR family</fullName>
    </submittedName>
</protein>
<organism evidence="7 8">
    <name type="scientific">Paraburkholderia megapolitana</name>
    <dbReference type="NCBI Taxonomy" id="420953"/>
    <lineage>
        <taxon>Bacteria</taxon>
        <taxon>Pseudomonadati</taxon>
        <taxon>Pseudomonadota</taxon>
        <taxon>Betaproteobacteria</taxon>
        <taxon>Burkholderiales</taxon>
        <taxon>Burkholderiaceae</taxon>
        <taxon>Paraburkholderia</taxon>
    </lineage>
</organism>
<keyword evidence="4" id="KW-0804">Transcription</keyword>
<feature type="DNA-binding region" description="H-T-H motif" evidence="5">
    <location>
        <begin position="32"/>
        <end position="51"/>
    </location>
</feature>
<dbReference type="PRINTS" id="PR00455">
    <property type="entry name" value="HTHTETR"/>
</dbReference>
<dbReference type="InterPro" id="IPR036271">
    <property type="entry name" value="Tet_transcr_reg_TetR-rel_C_sf"/>
</dbReference>
<proteinExistence type="predicted"/>
<sequence>MKRTRKHALDTRAQILQAAERVFMQRGVSRASLSDVAEAAGVTRGAVYGHFRNKLAVFEALFEDASLPVDPFIAAWSEWDDDPLGQLQRNLTFLLTQVLSAGAARRLYTIILSRCEPAVETEVFWHRIDESRRHAETQIEHALRAAIDRNQLRPDLNAQRAAAVIHASLTGFFLRSLREPLPPLPEAEARWVVASVMRGFSFS</sequence>
<dbReference type="RefSeq" id="WP_091015757.1">
    <property type="nucleotide sequence ID" value="NZ_CP041743.1"/>
</dbReference>
<evidence type="ECO:0000313" key="8">
    <source>
        <dbReference type="Proteomes" id="UP000199548"/>
    </source>
</evidence>
<dbReference type="SUPFAM" id="SSF46689">
    <property type="entry name" value="Homeodomain-like"/>
    <property type="match status" value="1"/>
</dbReference>
<dbReference type="Pfam" id="PF00440">
    <property type="entry name" value="TetR_N"/>
    <property type="match status" value="1"/>
</dbReference>
<name>A0A1I3QP51_9BURK</name>
<evidence type="ECO:0000313" key="7">
    <source>
        <dbReference type="EMBL" id="SFJ35021.1"/>
    </source>
</evidence>
<dbReference type="Proteomes" id="UP000199548">
    <property type="component" value="Unassembled WGS sequence"/>
</dbReference>
<keyword evidence="1" id="KW-0678">Repressor</keyword>